<sequence length="94" mass="10588">MQLPSEPSLRLLSRLTVFSNVGLVDPSRPLVFALNMLALLPHMLEHFDEPDEFSKTCAQNIVQVCHGSGNLAHLGKLFEMYIEKSYHKTTIHLA</sequence>
<protein>
    <recommendedName>
        <fullName evidence="1">Cell morphogenesis protein C-terminal domain-containing protein</fullName>
    </recommendedName>
</protein>
<keyword evidence="3" id="KW-1185">Reference proteome</keyword>
<dbReference type="EMBL" id="MU825399">
    <property type="protein sequence ID" value="KAJ7393109.1"/>
    <property type="molecule type" value="Genomic_DNA"/>
</dbReference>
<accession>A0A9X0A5E7</accession>
<dbReference type="GO" id="GO:0005938">
    <property type="term" value="C:cell cortex"/>
    <property type="evidence" value="ECO:0007669"/>
    <property type="project" value="TreeGrafter"/>
</dbReference>
<dbReference type="GO" id="GO:0000902">
    <property type="term" value="P:cell morphogenesis"/>
    <property type="evidence" value="ECO:0007669"/>
    <property type="project" value="InterPro"/>
</dbReference>
<evidence type="ECO:0000313" key="3">
    <source>
        <dbReference type="Proteomes" id="UP001163046"/>
    </source>
</evidence>
<reference evidence="2" key="1">
    <citation type="submission" date="2023-01" db="EMBL/GenBank/DDBJ databases">
        <title>Genome assembly of the deep-sea coral Lophelia pertusa.</title>
        <authorList>
            <person name="Herrera S."/>
            <person name="Cordes E."/>
        </authorList>
    </citation>
    <scope>NUCLEOTIDE SEQUENCE</scope>
    <source>
        <strain evidence="2">USNM1676648</strain>
        <tissue evidence="2">Polyp</tissue>
    </source>
</reference>
<evidence type="ECO:0000313" key="2">
    <source>
        <dbReference type="EMBL" id="KAJ7393109.1"/>
    </source>
</evidence>
<proteinExistence type="predicted"/>
<feature type="domain" description="Cell morphogenesis protein C-terminal" evidence="1">
    <location>
        <begin position="6"/>
        <end position="88"/>
    </location>
</feature>
<dbReference type="Pfam" id="PF14225">
    <property type="entry name" value="MOR2-PAG1_C"/>
    <property type="match status" value="1"/>
</dbReference>
<dbReference type="OrthoDB" id="6287725at2759"/>
<dbReference type="PANTHER" id="PTHR12295:SF30">
    <property type="entry name" value="PROTEIN FURRY"/>
    <property type="match status" value="1"/>
</dbReference>
<name>A0A9X0A5E7_9CNID</name>
<dbReference type="Proteomes" id="UP001163046">
    <property type="component" value="Unassembled WGS sequence"/>
</dbReference>
<gene>
    <name evidence="2" type="ORF">OS493_008408</name>
</gene>
<evidence type="ECO:0000259" key="1">
    <source>
        <dbReference type="Pfam" id="PF14225"/>
    </source>
</evidence>
<dbReference type="GO" id="GO:0030427">
    <property type="term" value="C:site of polarized growth"/>
    <property type="evidence" value="ECO:0007669"/>
    <property type="project" value="TreeGrafter"/>
</dbReference>
<dbReference type="AlphaFoldDB" id="A0A9X0A5E7"/>
<comment type="caution">
    <text evidence="2">The sequence shown here is derived from an EMBL/GenBank/DDBJ whole genome shotgun (WGS) entry which is preliminary data.</text>
</comment>
<dbReference type="InterPro" id="IPR039867">
    <property type="entry name" value="Furry/Tao3/Mor2"/>
</dbReference>
<dbReference type="InterPro" id="IPR025481">
    <property type="entry name" value="Cell_Morphogen_C"/>
</dbReference>
<dbReference type="PANTHER" id="PTHR12295">
    <property type="entry name" value="FURRY-RELATED"/>
    <property type="match status" value="1"/>
</dbReference>
<dbReference type="GO" id="GO:0031175">
    <property type="term" value="P:neuron projection development"/>
    <property type="evidence" value="ECO:0007669"/>
    <property type="project" value="TreeGrafter"/>
</dbReference>
<organism evidence="2 3">
    <name type="scientific">Desmophyllum pertusum</name>
    <dbReference type="NCBI Taxonomy" id="174260"/>
    <lineage>
        <taxon>Eukaryota</taxon>
        <taxon>Metazoa</taxon>
        <taxon>Cnidaria</taxon>
        <taxon>Anthozoa</taxon>
        <taxon>Hexacorallia</taxon>
        <taxon>Scleractinia</taxon>
        <taxon>Caryophylliina</taxon>
        <taxon>Caryophylliidae</taxon>
        <taxon>Desmophyllum</taxon>
    </lineage>
</organism>